<evidence type="ECO:0000313" key="6">
    <source>
        <dbReference type="EMBL" id="OHA29100.1"/>
    </source>
</evidence>
<evidence type="ECO:0000256" key="2">
    <source>
        <dbReference type="ARBA" id="ARBA00022670"/>
    </source>
</evidence>
<dbReference type="PROSITE" id="PS51935">
    <property type="entry name" value="NLPC_P60"/>
    <property type="match status" value="1"/>
</dbReference>
<keyword evidence="4" id="KW-0788">Thiol protease</keyword>
<protein>
    <recommendedName>
        <fullName evidence="5">NlpC/P60 domain-containing protein</fullName>
    </recommendedName>
</protein>
<keyword evidence="3" id="KW-0378">Hydrolase</keyword>
<name>A0A1G2MYZ2_9BACT</name>
<dbReference type="InterPro" id="IPR000064">
    <property type="entry name" value="NLP_P60_dom"/>
</dbReference>
<organism evidence="6 7">
    <name type="scientific">Candidatus Taylorbacteria bacterium RIFCSPHIGHO2_12_FULL_45_16</name>
    <dbReference type="NCBI Taxonomy" id="1802315"/>
    <lineage>
        <taxon>Bacteria</taxon>
        <taxon>Candidatus Tayloriibacteriota</taxon>
    </lineage>
</organism>
<dbReference type="Proteomes" id="UP000178089">
    <property type="component" value="Unassembled WGS sequence"/>
</dbReference>
<dbReference type="STRING" id="1802315.A3F51_00555"/>
<evidence type="ECO:0000313" key="7">
    <source>
        <dbReference type="Proteomes" id="UP000178089"/>
    </source>
</evidence>
<dbReference type="InterPro" id="IPR038765">
    <property type="entry name" value="Papain-like_cys_pep_sf"/>
</dbReference>
<feature type="domain" description="NlpC/P60" evidence="5">
    <location>
        <begin position="36"/>
        <end position="177"/>
    </location>
</feature>
<gene>
    <name evidence="6" type="ORF">A3F51_00555</name>
</gene>
<dbReference type="GO" id="GO:0006508">
    <property type="term" value="P:proteolysis"/>
    <property type="evidence" value="ECO:0007669"/>
    <property type="project" value="UniProtKB-KW"/>
</dbReference>
<evidence type="ECO:0000259" key="5">
    <source>
        <dbReference type="PROSITE" id="PS51935"/>
    </source>
</evidence>
<dbReference type="EMBL" id="MHRT01000005">
    <property type="protein sequence ID" value="OHA29100.1"/>
    <property type="molecule type" value="Genomic_DNA"/>
</dbReference>
<evidence type="ECO:0000256" key="3">
    <source>
        <dbReference type="ARBA" id="ARBA00022801"/>
    </source>
</evidence>
<proteinExistence type="inferred from homology"/>
<dbReference type="AlphaFoldDB" id="A0A1G2MYZ2"/>
<dbReference type="Pfam" id="PF00877">
    <property type="entry name" value="NLPC_P60"/>
    <property type="match status" value="1"/>
</dbReference>
<reference evidence="6 7" key="1">
    <citation type="journal article" date="2016" name="Nat. Commun.">
        <title>Thousands of microbial genomes shed light on interconnected biogeochemical processes in an aquifer system.</title>
        <authorList>
            <person name="Anantharaman K."/>
            <person name="Brown C.T."/>
            <person name="Hug L.A."/>
            <person name="Sharon I."/>
            <person name="Castelle C.J."/>
            <person name="Probst A.J."/>
            <person name="Thomas B.C."/>
            <person name="Singh A."/>
            <person name="Wilkins M.J."/>
            <person name="Karaoz U."/>
            <person name="Brodie E.L."/>
            <person name="Williams K.H."/>
            <person name="Hubbard S.S."/>
            <person name="Banfield J.F."/>
        </authorList>
    </citation>
    <scope>NUCLEOTIDE SEQUENCE [LARGE SCALE GENOMIC DNA]</scope>
</reference>
<keyword evidence="2" id="KW-0645">Protease</keyword>
<dbReference type="Gene3D" id="3.90.1720.10">
    <property type="entry name" value="endopeptidase domain like (from Nostoc punctiforme)"/>
    <property type="match status" value="1"/>
</dbReference>
<comment type="caution">
    <text evidence="6">The sequence shown here is derived from an EMBL/GenBank/DDBJ whole genome shotgun (WGS) entry which is preliminary data.</text>
</comment>
<accession>A0A1G2MYZ2</accession>
<dbReference type="GO" id="GO:0008234">
    <property type="term" value="F:cysteine-type peptidase activity"/>
    <property type="evidence" value="ECO:0007669"/>
    <property type="project" value="UniProtKB-KW"/>
</dbReference>
<dbReference type="SUPFAM" id="SSF54001">
    <property type="entry name" value="Cysteine proteinases"/>
    <property type="match status" value="1"/>
</dbReference>
<evidence type="ECO:0000256" key="4">
    <source>
        <dbReference type="ARBA" id="ARBA00022807"/>
    </source>
</evidence>
<evidence type="ECO:0000256" key="1">
    <source>
        <dbReference type="ARBA" id="ARBA00007074"/>
    </source>
</evidence>
<sequence length="206" mass="23392">MHHAVKNRIAVHRIQLQHLPIPEERALFILQEKGIRVIEVDIIAIAKGLIGKASWKFGARQHEAPLFFDCSSLTKWLCGQRGIWIPRRPTQQFIHCRSHANTLHLSEAKPGDLLFTNSPFKNGVMYEIDDTIGHVFFVTDKETAICATNSEFGTGIFEVSFADIFKTRKFLDVGRVMTNDVVTFLTPPHREVETSDDIVQIVLQSL</sequence>
<comment type="similarity">
    <text evidence="1">Belongs to the peptidase C40 family.</text>
</comment>